<keyword evidence="2" id="KW-1185">Reference proteome</keyword>
<reference evidence="1 2" key="1">
    <citation type="journal article" date="2014" name="Int. J. Syst. Evol. Microbiol.">
        <title>Nitrososphaera viennensis gen. nov., sp. nov., an aerobic and mesophilic, ammonia-oxidizing archaeon from soil and a member of the archaeal phylum Thaumarchaeota.</title>
        <authorList>
            <person name="Stieglmeier M."/>
            <person name="Klingl A."/>
            <person name="Alves R.J."/>
            <person name="Rittmann S.K."/>
            <person name="Melcher M."/>
            <person name="Leisch N."/>
            <person name="Schleper C."/>
        </authorList>
    </citation>
    <scope>NUCLEOTIDE SEQUENCE [LARGE SCALE GENOMIC DNA]</scope>
    <source>
        <strain evidence="1">EN76</strain>
    </source>
</reference>
<name>A0A060HEV0_9ARCH</name>
<evidence type="ECO:0000313" key="2">
    <source>
        <dbReference type="Proteomes" id="UP000027093"/>
    </source>
</evidence>
<protein>
    <submittedName>
        <fullName evidence="1">Uncharacterized protein</fullName>
    </submittedName>
</protein>
<evidence type="ECO:0000313" key="1">
    <source>
        <dbReference type="EMBL" id="AIC15199.1"/>
    </source>
</evidence>
<dbReference type="KEGG" id="nvn:NVIE_009710"/>
<dbReference type="EMBL" id="CP007536">
    <property type="protein sequence ID" value="AIC15199.1"/>
    <property type="molecule type" value="Genomic_DNA"/>
</dbReference>
<sequence>MHAQILGAAYDAYLSCVRVYKGRHITRQIAQDKIPPNGLKGAKPVTAKEATASGFI</sequence>
<accession>A0A060HEV0</accession>
<organism evidence="1 2">
    <name type="scientific">Nitrososphaera viennensis EN76</name>
    <dbReference type="NCBI Taxonomy" id="926571"/>
    <lineage>
        <taxon>Archaea</taxon>
        <taxon>Nitrososphaerota</taxon>
        <taxon>Nitrososphaeria</taxon>
        <taxon>Nitrososphaerales</taxon>
        <taxon>Nitrososphaeraceae</taxon>
        <taxon>Nitrososphaera</taxon>
    </lineage>
</organism>
<dbReference type="AlphaFoldDB" id="A0A060HEV0"/>
<dbReference type="STRING" id="926571.NVIE_009710"/>
<proteinExistence type="predicted"/>
<dbReference type="Proteomes" id="UP000027093">
    <property type="component" value="Chromosome"/>
</dbReference>
<dbReference type="HOGENOM" id="CLU_3003275_0_0_2"/>
<gene>
    <name evidence="1" type="ORF">NVIE_009710</name>
</gene>